<evidence type="ECO:0000313" key="4">
    <source>
        <dbReference type="Proteomes" id="UP000027238"/>
    </source>
</evidence>
<dbReference type="OrthoDB" id="2135488at2759"/>
<evidence type="ECO:0000256" key="1">
    <source>
        <dbReference type="ARBA" id="ARBA00038310"/>
    </source>
</evidence>
<protein>
    <submittedName>
        <fullName evidence="3">Putative amidohydrolase</fullName>
    </submittedName>
</protein>
<dbReference type="EMBL" id="JMSE01001547">
    <property type="protein sequence ID" value="KDN60114.1"/>
    <property type="molecule type" value="Genomic_DNA"/>
</dbReference>
<proteinExistence type="inferred from homology"/>
<dbReference type="Pfam" id="PF04909">
    <property type="entry name" value="Amidohydro_2"/>
    <property type="match status" value="1"/>
</dbReference>
<dbReference type="PANTHER" id="PTHR43569">
    <property type="entry name" value="AMIDOHYDROLASE"/>
    <property type="match status" value="1"/>
</dbReference>
<dbReference type="STRING" id="1173701.A0A066WXH1"/>
<sequence length="372" mass="41307">MAADYPIVDSHIHLYPERELETLAWASPGDPLVTQRSVSDYVAATGSPANLKGFIFLETDRKHDLEAGARDGSGWEFPLMEVAWLRRIAEGKPRDGEGHTPDQASLCLGIVPWAPLPSGAAAMERYLDRVKEVAGEAVWPKIRGFRYLLQSKPHGTGLTDDFIAGLKLLGKRGFVFDLGVDQHRRGNKQLDEALEIISRAHEGVPEEEKVTFVISQSHPFRPFFIPVPMCKNSLLTNCDPDHLCKPDLGIINTTDPSFVHWRTAIYALSKCSNTYIKLSGGFSEMPDSLKSQDPNAIFEAIFPWLGVVLATFGTRRTMFGSDWPVCTVGVDEAWRKWKLLVERTCYMATLEPEDQAALFGGTALKAYGIEDA</sequence>
<dbReference type="eggNOG" id="ENOG502RZT7">
    <property type="taxonomic scope" value="Eukaryota"/>
</dbReference>
<evidence type="ECO:0000259" key="2">
    <source>
        <dbReference type="Pfam" id="PF04909"/>
    </source>
</evidence>
<dbReference type="Proteomes" id="UP000027238">
    <property type="component" value="Unassembled WGS sequence"/>
</dbReference>
<dbReference type="PANTHER" id="PTHR43569:SF2">
    <property type="entry name" value="AMIDOHYDROLASE-RELATED DOMAIN-CONTAINING PROTEIN"/>
    <property type="match status" value="1"/>
</dbReference>
<dbReference type="SUPFAM" id="SSF51556">
    <property type="entry name" value="Metallo-dependent hydrolases"/>
    <property type="match status" value="1"/>
</dbReference>
<dbReference type="InterPro" id="IPR006680">
    <property type="entry name" value="Amidohydro-rel"/>
</dbReference>
<dbReference type="OMA" id="IAWRTAM"/>
<dbReference type="InterPro" id="IPR032466">
    <property type="entry name" value="Metal_Hydrolase"/>
</dbReference>
<gene>
    <name evidence="3" type="ORF">CSUB01_02773</name>
</gene>
<dbReference type="AlphaFoldDB" id="A0A066WXH1"/>
<dbReference type="GO" id="GO:0016787">
    <property type="term" value="F:hydrolase activity"/>
    <property type="evidence" value="ECO:0007669"/>
    <property type="project" value="UniProtKB-KW"/>
</dbReference>
<name>A0A066WXH1_COLSU</name>
<accession>A0A066WXH1</accession>
<comment type="caution">
    <text evidence="3">The sequence shown here is derived from an EMBL/GenBank/DDBJ whole genome shotgun (WGS) entry which is preliminary data.</text>
</comment>
<dbReference type="Gene3D" id="3.20.20.140">
    <property type="entry name" value="Metal-dependent hydrolases"/>
    <property type="match status" value="1"/>
</dbReference>
<keyword evidence="4" id="KW-1185">Reference proteome</keyword>
<feature type="domain" description="Amidohydrolase-related" evidence="2">
    <location>
        <begin position="241"/>
        <end position="369"/>
    </location>
</feature>
<dbReference type="HOGENOM" id="CLU_044590_1_0_1"/>
<reference evidence="4" key="1">
    <citation type="journal article" date="2014" name="Genome Announc.">
        <title>Draft genome sequence of Colletotrichum sublineola, a destructive pathogen of cultivated sorghum.</title>
        <authorList>
            <person name="Baroncelli R."/>
            <person name="Sanz-Martin J.M."/>
            <person name="Rech G.E."/>
            <person name="Sukno S.A."/>
            <person name="Thon M.R."/>
        </authorList>
    </citation>
    <scope>NUCLEOTIDE SEQUENCE [LARGE SCALE GENOMIC DNA]</scope>
    <source>
        <strain evidence="4">TX430BB</strain>
    </source>
</reference>
<evidence type="ECO:0000313" key="3">
    <source>
        <dbReference type="EMBL" id="KDN60114.1"/>
    </source>
</evidence>
<organism evidence="3 4">
    <name type="scientific">Colletotrichum sublineola</name>
    <name type="common">Sorghum anthracnose fungus</name>
    <dbReference type="NCBI Taxonomy" id="1173701"/>
    <lineage>
        <taxon>Eukaryota</taxon>
        <taxon>Fungi</taxon>
        <taxon>Dikarya</taxon>
        <taxon>Ascomycota</taxon>
        <taxon>Pezizomycotina</taxon>
        <taxon>Sordariomycetes</taxon>
        <taxon>Hypocreomycetidae</taxon>
        <taxon>Glomerellales</taxon>
        <taxon>Glomerellaceae</taxon>
        <taxon>Colletotrichum</taxon>
        <taxon>Colletotrichum graminicola species complex</taxon>
    </lineage>
</organism>
<keyword evidence="3" id="KW-0378">Hydrolase</keyword>
<dbReference type="InterPro" id="IPR052350">
    <property type="entry name" value="Metallo-dep_Lactonases"/>
</dbReference>
<comment type="similarity">
    <text evidence="1">Belongs to the metallo-dependent hydrolases superfamily.</text>
</comment>